<feature type="compositionally biased region" description="Low complexity" evidence="9">
    <location>
        <begin position="349"/>
        <end position="363"/>
    </location>
</feature>
<dbReference type="InterPro" id="IPR021109">
    <property type="entry name" value="Peptidase_aspartic_dom_sf"/>
</dbReference>
<evidence type="ECO:0000256" key="4">
    <source>
        <dbReference type="ARBA" id="ARBA00022670"/>
    </source>
</evidence>
<organism evidence="11 12">
    <name type="scientific">Anas platyrhynchos platyrhynchos</name>
    <name type="common">Northern mallard</name>
    <dbReference type="NCBI Taxonomy" id="8840"/>
    <lineage>
        <taxon>Eukaryota</taxon>
        <taxon>Metazoa</taxon>
        <taxon>Chordata</taxon>
        <taxon>Craniata</taxon>
        <taxon>Vertebrata</taxon>
        <taxon>Euteleostomi</taxon>
        <taxon>Archelosauria</taxon>
        <taxon>Archosauria</taxon>
        <taxon>Dinosauria</taxon>
        <taxon>Saurischia</taxon>
        <taxon>Theropoda</taxon>
        <taxon>Coelurosauria</taxon>
        <taxon>Aves</taxon>
        <taxon>Neognathae</taxon>
        <taxon>Galloanserae</taxon>
        <taxon>Anseriformes</taxon>
        <taxon>Anatidae</taxon>
        <taxon>Anatinae</taxon>
        <taxon>Anas</taxon>
    </lineage>
</organism>
<dbReference type="STRING" id="8840.ENSAPLP00000022944"/>
<dbReference type="InterPro" id="IPR001969">
    <property type="entry name" value="Aspartic_peptidase_AS"/>
</dbReference>
<evidence type="ECO:0000256" key="1">
    <source>
        <dbReference type="ARBA" id="ARBA00002318"/>
    </source>
</evidence>
<evidence type="ECO:0000313" key="12">
    <source>
        <dbReference type="Proteomes" id="UP000016666"/>
    </source>
</evidence>
<dbReference type="EC" id="3.4.23.1" evidence="3"/>
<protein>
    <recommendedName>
        <fullName evidence="3">pepsin A</fullName>
        <ecNumber evidence="3">3.4.23.1</ecNumber>
    </recommendedName>
</protein>
<reference evidence="11" key="2">
    <citation type="submission" date="2025-08" db="UniProtKB">
        <authorList>
            <consortium name="Ensembl"/>
        </authorList>
    </citation>
    <scope>IDENTIFICATION</scope>
</reference>
<evidence type="ECO:0000313" key="11">
    <source>
        <dbReference type="Ensembl" id="ENSAPLP00000022944.1"/>
    </source>
</evidence>
<accession>A0A493TAM8</accession>
<name>A0A493TAM8_ANAPP</name>
<comment type="similarity">
    <text evidence="2">Belongs to the peptidase A1 family.</text>
</comment>
<dbReference type="SUPFAM" id="SSF50630">
    <property type="entry name" value="Acid proteases"/>
    <property type="match status" value="1"/>
</dbReference>
<dbReference type="PROSITE" id="PS00141">
    <property type="entry name" value="ASP_PROTEASE"/>
    <property type="match status" value="1"/>
</dbReference>
<keyword evidence="4" id="KW-0645">Protease</keyword>
<dbReference type="InterPro" id="IPR033121">
    <property type="entry name" value="PEPTIDASE_A1"/>
</dbReference>
<dbReference type="GO" id="GO:0007586">
    <property type="term" value="P:digestion"/>
    <property type="evidence" value="ECO:0007669"/>
    <property type="project" value="UniProtKB-KW"/>
</dbReference>
<dbReference type="PANTHER" id="PTHR47966:SF22">
    <property type="entry name" value="PEPSIN A-3-RELATED"/>
    <property type="match status" value="1"/>
</dbReference>
<feature type="domain" description="Peptidase A1" evidence="10">
    <location>
        <begin position="263"/>
        <end position="363"/>
    </location>
</feature>
<evidence type="ECO:0000256" key="2">
    <source>
        <dbReference type="ARBA" id="ARBA00007447"/>
    </source>
</evidence>
<dbReference type="Gene3D" id="6.10.140.60">
    <property type="match status" value="1"/>
</dbReference>
<evidence type="ECO:0000256" key="8">
    <source>
        <dbReference type="ARBA" id="ARBA00023157"/>
    </source>
</evidence>
<keyword evidence="6" id="KW-0222">Digestion</keyword>
<feature type="region of interest" description="Disordered" evidence="9">
    <location>
        <begin position="303"/>
        <end position="363"/>
    </location>
</feature>
<evidence type="ECO:0000256" key="3">
    <source>
        <dbReference type="ARBA" id="ARBA00011924"/>
    </source>
</evidence>
<dbReference type="GeneTree" id="ENSGT00940000155036"/>
<feature type="compositionally biased region" description="Pro residues" evidence="9">
    <location>
        <begin position="333"/>
        <end position="348"/>
    </location>
</feature>
<dbReference type="PROSITE" id="PS51767">
    <property type="entry name" value="PEPTIDASE_A1"/>
    <property type="match status" value="1"/>
</dbReference>
<evidence type="ECO:0000256" key="9">
    <source>
        <dbReference type="SAM" id="MobiDB-lite"/>
    </source>
</evidence>
<dbReference type="GO" id="GO:0004190">
    <property type="term" value="F:aspartic-type endopeptidase activity"/>
    <property type="evidence" value="ECO:0007669"/>
    <property type="project" value="UniProtKB-KW"/>
</dbReference>
<dbReference type="InterPro" id="IPR001461">
    <property type="entry name" value="Aspartic_peptidase_A1"/>
</dbReference>
<evidence type="ECO:0000256" key="5">
    <source>
        <dbReference type="ARBA" id="ARBA00022750"/>
    </source>
</evidence>
<dbReference type="Gene3D" id="2.40.70.10">
    <property type="entry name" value="Acid Proteases"/>
    <property type="match status" value="1"/>
</dbReference>
<keyword evidence="7" id="KW-0378">Hydrolase</keyword>
<feature type="compositionally biased region" description="Gly residues" evidence="9">
    <location>
        <begin position="303"/>
        <end position="313"/>
    </location>
</feature>
<keyword evidence="12" id="KW-1185">Reference proteome</keyword>
<sequence length="363" mass="36985">MLSPRELLGGSSPAPGKPHVAPVCAEGTQHLCLGMQGMVADAAWCHLRVPPVAQPLPAPRGAPGCANTPHLARWGPEAADKCRAMPPTGVHGLPYRGAWHASSGNASVPSGIRAGAPVPPHTSPRHEVAVAAGGGGGCPHPGDQVRGTPAVGAGGPQDANLSVPVLSISLSCRVSLHRRKSLRRALLDGGVLGRVLLQQSPSPAAKYHPTAATEPLANYMDVSAWQGTPVQGHGDMWGAIWTVLGGAVTHAHTLGALCWQLEYVGTISIGTPPQEFSVIFDTGSANLWVPSVYCSSRACGECQGAGGRRGPPGGWVSALPSLQPTTGASTRRAPPPTAAPPPAWPPGTAPAAWSASWATTPSP</sequence>
<reference evidence="11" key="3">
    <citation type="submission" date="2025-09" db="UniProtKB">
        <authorList>
            <consortium name="Ensembl"/>
        </authorList>
    </citation>
    <scope>IDENTIFICATION</scope>
</reference>
<keyword evidence="5" id="KW-0064">Aspartyl protease</keyword>
<keyword evidence="8" id="KW-1015">Disulfide bond</keyword>
<proteinExistence type="inferred from homology"/>
<dbReference type="PANTHER" id="PTHR47966">
    <property type="entry name" value="BETA-SITE APP-CLEAVING ENZYME, ISOFORM A-RELATED"/>
    <property type="match status" value="1"/>
</dbReference>
<dbReference type="Pfam" id="PF07966">
    <property type="entry name" value="A1_Propeptide"/>
    <property type="match status" value="1"/>
</dbReference>
<dbReference type="InterPro" id="IPR012848">
    <property type="entry name" value="Aspartic_peptidase_N"/>
</dbReference>
<dbReference type="Proteomes" id="UP000016666">
    <property type="component" value="Chromosome 5"/>
</dbReference>
<comment type="function">
    <text evidence="1">Shows particularly broad specificity; although bonds involving phenylalanine and leucine are preferred, many others are also cleaved to some extent.</text>
</comment>
<evidence type="ECO:0000256" key="6">
    <source>
        <dbReference type="ARBA" id="ARBA00022757"/>
    </source>
</evidence>
<evidence type="ECO:0000256" key="7">
    <source>
        <dbReference type="ARBA" id="ARBA00022801"/>
    </source>
</evidence>
<dbReference type="GO" id="GO:0006508">
    <property type="term" value="P:proteolysis"/>
    <property type="evidence" value="ECO:0007669"/>
    <property type="project" value="UniProtKB-KW"/>
</dbReference>
<dbReference type="Pfam" id="PF00026">
    <property type="entry name" value="Asp"/>
    <property type="match status" value="1"/>
</dbReference>
<dbReference type="AlphaFoldDB" id="A0A493TAM8"/>
<evidence type="ECO:0000259" key="10">
    <source>
        <dbReference type="PROSITE" id="PS51767"/>
    </source>
</evidence>
<dbReference type="Ensembl" id="ENSAPLT00000021347.1">
    <property type="protein sequence ID" value="ENSAPLP00000022944.1"/>
    <property type="gene ID" value="ENSAPLG00000030365.1"/>
</dbReference>
<reference evidence="11 12" key="1">
    <citation type="submission" date="2017-10" db="EMBL/GenBank/DDBJ databases">
        <title>A new Pekin duck reference genome.</title>
        <authorList>
            <person name="Hou Z.-C."/>
            <person name="Zhou Z.-K."/>
            <person name="Zhu F."/>
            <person name="Hou S.-S."/>
        </authorList>
    </citation>
    <scope>NUCLEOTIDE SEQUENCE [LARGE SCALE GENOMIC DNA]</scope>
</reference>